<evidence type="ECO:0000313" key="2">
    <source>
        <dbReference type="EMBL" id="AGA25934.1"/>
    </source>
</evidence>
<evidence type="ECO:0000259" key="1">
    <source>
        <dbReference type="PROSITE" id="PS51352"/>
    </source>
</evidence>
<dbReference type="GO" id="GO:0016491">
    <property type="term" value="F:oxidoreductase activity"/>
    <property type="evidence" value="ECO:0007669"/>
    <property type="project" value="InterPro"/>
</dbReference>
<dbReference type="Pfam" id="PF00578">
    <property type="entry name" value="AhpC-TSA"/>
    <property type="match status" value="1"/>
</dbReference>
<dbReference type="SUPFAM" id="SSF52833">
    <property type="entry name" value="Thioredoxin-like"/>
    <property type="match status" value="1"/>
</dbReference>
<dbReference type="PROSITE" id="PS51352">
    <property type="entry name" value="THIOREDOXIN_2"/>
    <property type="match status" value="1"/>
</dbReference>
<name>L0D972_SINAD</name>
<reference evidence="2 3" key="1">
    <citation type="submission" date="2012-02" db="EMBL/GenBank/DDBJ databases">
        <title>Complete sequence of chromosome of Singulisphaera acidiphila DSM 18658.</title>
        <authorList>
            <consortium name="US DOE Joint Genome Institute (JGI-PGF)"/>
            <person name="Lucas S."/>
            <person name="Copeland A."/>
            <person name="Lapidus A."/>
            <person name="Glavina del Rio T."/>
            <person name="Dalin E."/>
            <person name="Tice H."/>
            <person name="Bruce D."/>
            <person name="Goodwin L."/>
            <person name="Pitluck S."/>
            <person name="Peters L."/>
            <person name="Ovchinnikova G."/>
            <person name="Chertkov O."/>
            <person name="Kyrpides N."/>
            <person name="Mavromatis K."/>
            <person name="Ivanova N."/>
            <person name="Brettin T."/>
            <person name="Detter J.C."/>
            <person name="Han C."/>
            <person name="Larimer F."/>
            <person name="Land M."/>
            <person name="Hauser L."/>
            <person name="Markowitz V."/>
            <person name="Cheng J.-F."/>
            <person name="Hugenholtz P."/>
            <person name="Woyke T."/>
            <person name="Wu D."/>
            <person name="Tindall B."/>
            <person name="Pomrenke H."/>
            <person name="Brambilla E."/>
            <person name="Klenk H.-P."/>
            <person name="Eisen J.A."/>
        </authorList>
    </citation>
    <scope>NUCLEOTIDE SEQUENCE [LARGE SCALE GENOMIC DNA]</scope>
    <source>
        <strain evidence="3">ATCC BAA-1392 / DSM 18658 / VKM B-2454 / MOB10</strain>
    </source>
</reference>
<gene>
    <name evidence="2" type="ordered locus">Sinac_1555</name>
</gene>
<dbReference type="AlphaFoldDB" id="L0D972"/>
<dbReference type="KEGG" id="saci:Sinac_1555"/>
<sequence length="201" mass="22837">MLIKEAEAVLDRTVREFGDLPHKRGETLGIQAQTELDGIRNLQVDKPAPEIAGLDIDGKPFKLSDSQGKVVVLAFWGDWCASCRSMYKDEQTLEERMRGRPFVLLGVNSDNDRDKLKERITKEGLTWRSWWDGDESVNKAGLIARRYNVDSWPTFYVIDHRGLIRHVFRNTPSVKTLNSVIDAAVEAVEREPDTRKNDGPG</sequence>
<dbReference type="InterPro" id="IPR036249">
    <property type="entry name" value="Thioredoxin-like_sf"/>
</dbReference>
<dbReference type="RefSeq" id="WP_015245104.1">
    <property type="nucleotide sequence ID" value="NC_019892.1"/>
</dbReference>
<dbReference type="InterPro" id="IPR050553">
    <property type="entry name" value="Thioredoxin_ResA/DsbE_sf"/>
</dbReference>
<organism evidence="2 3">
    <name type="scientific">Singulisphaera acidiphila (strain ATCC BAA-1392 / DSM 18658 / VKM B-2454 / MOB10)</name>
    <dbReference type="NCBI Taxonomy" id="886293"/>
    <lineage>
        <taxon>Bacteria</taxon>
        <taxon>Pseudomonadati</taxon>
        <taxon>Planctomycetota</taxon>
        <taxon>Planctomycetia</taxon>
        <taxon>Isosphaerales</taxon>
        <taxon>Isosphaeraceae</taxon>
        <taxon>Singulisphaera</taxon>
    </lineage>
</organism>
<dbReference type="HOGENOM" id="CLU_1359630_0_0_0"/>
<keyword evidence="3" id="KW-1185">Reference proteome</keyword>
<dbReference type="CDD" id="cd02966">
    <property type="entry name" value="TlpA_like_family"/>
    <property type="match status" value="1"/>
</dbReference>
<dbReference type="GO" id="GO:0016209">
    <property type="term" value="F:antioxidant activity"/>
    <property type="evidence" value="ECO:0007669"/>
    <property type="project" value="InterPro"/>
</dbReference>
<dbReference type="Gene3D" id="3.40.30.10">
    <property type="entry name" value="Glutaredoxin"/>
    <property type="match status" value="1"/>
</dbReference>
<feature type="domain" description="Thioredoxin" evidence="1">
    <location>
        <begin position="42"/>
        <end position="186"/>
    </location>
</feature>
<dbReference type="PANTHER" id="PTHR42852">
    <property type="entry name" value="THIOL:DISULFIDE INTERCHANGE PROTEIN DSBE"/>
    <property type="match status" value="1"/>
</dbReference>
<evidence type="ECO:0000313" key="3">
    <source>
        <dbReference type="Proteomes" id="UP000010798"/>
    </source>
</evidence>
<accession>L0D972</accession>
<dbReference type="STRING" id="886293.Sinac_1555"/>
<protein>
    <submittedName>
        <fullName evidence="2">Peroxiredoxin</fullName>
    </submittedName>
</protein>
<dbReference type="InterPro" id="IPR013766">
    <property type="entry name" value="Thioredoxin_domain"/>
</dbReference>
<proteinExistence type="predicted"/>
<dbReference type="Proteomes" id="UP000010798">
    <property type="component" value="Chromosome"/>
</dbReference>
<dbReference type="eggNOG" id="COG0526">
    <property type="taxonomic scope" value="Bacteria"/>
</dbReference>
<dbReference type="InterPro" id="IPR000866">
    <property type="entry name" value="AhpC/TSA"/>
</dbReference>
<dbReference type="OrthoDB" id="286712at2"/>
<dbReference type="EMBL" id="CP003364">
    <property type="protein sequence ID" value="AGA25934.1"/>
    <property type="molecule type" value="Genomic_DNA"/>
</dbReference>
<dbReference type="PANTHER" id="PTHR42852:SF13">
    <property type="entry name" value="PROTEIN DIPZ"/>
    <property type="match status" value="1"/>
</dbReference>